<dbReference type="EMBL" id="BGZK01000792">
    <property type="protein sequence ID" value="GBP60633.1"/>
    <property type="molecule type" value="Genomic_DNA"/>
</dbReference>
<accession>A0A4C1XBP9</accession>
<proteinExistence type="predicted"/>
<organism evidence="2 3">
    <name type="scientific">Eumeta variegata</name>
    <name type="common">Bagworm moth</name>
    <name type="synonym">Eumeta japonica</name>
    <dbReference type="NCBI Taxonomy" id="151549"/>
    <lineage>
        <taxon>Eukaryota</taxon>
        <taxon>Metazoa</taxon>
        <taxon>Ecdysozoa</taxon>
        <taxon>Arthropoda</taxon>
        <taxon>Hexapoda</taxon>
        <taxon>Insecta</taxon>
        <taxon>Pterygota</taxon>
        <taxon>Neoptera</taxon>
        <taxon>Endopterygota</taxon>
        <taxon>Lepidoptera</taxon>
        <taxon>Glossata</taxon>
        <taxon>Ditrysia</taxon>
        <taxon>Tineoidea</taxon>
        <taxon>Psychidae</taxon>
        <taxon>Oiketicinae</taxon>
        <taxon>Eumeta</taxon>
    </lineage>
</organism>
<feature type="signal peptide" evidence="1">
    <location>
        <begin position="1"/>
        <end position="23"/>
    </location>
</feature>
<feature type="chain" id="PRO_5020034742" description="Secreted protein" evidence="1">
    <location>
        <begin position="24"/>
        <end position="135"/>
    </location>
</feature>
<protein>
    <recommendedName>
        <fullName evidence="4">Secreted protein</fullName>
    </recommendedName>
</protein>
<evidence type="ECO:0000256" key="1">
    <source>
        <dbReference type="SAM" id="SignalP"/>
    </source>
</evidence>
<gene>
    <name evidence="2" type="ORF">EVAR_88359_1</name>
</gene>
<dbReference type="AlphaFoldDB" id="A0A4C1XBP9"/>
<dbReference type="Proteomes" id="UP000299102">
    <property type="component" value="Unassembled WGS sequence"/>
</dbReference>
<evidence type="ECO:0008006" key="4">
    <source>
        <dbReference type="Google" id="ProtNLM"/>
    </source>
</evidence>
<evidence type="ECO:0000313" key="2">
    <source>
        <dbReference type="EMBL" id="GBP60633.1"/>
    </source>
</evidence>
<keyword evidence="3" id="KW-1185">Reference proteome</keyword>
<evidence type="ECO:0000313" key="3">
    <source>
        <dbReference type="Proteomes" id="UP000299102"/>
    </source>
</evidence>
<keyword evidence="1" id="KW-0732">Signal</keyword>
<comment type="caution">
    <text evidence="2">The sequence shown here is derived from an EMBL/GenBank/DDBJ whole genome shotgun (WGS) entry which is preliminary data.</text>
</comment>
<reference evidence="2 3" key="1">
    <citation type="journal article" date="2019" name="Commun. Biol.">
        <title>The bagworm genome reveals a unique fibroin gene that provides high tensile strength.</title>
        <authorList>
            <person name="Kono N."/>
            <person name="Nakamura H."/>
            <person name="Ohtoshi R."/>
            <person name="Tomita M."/>
            <person name="Numata K."/>
            <person name="Arakawa K."/>
        </authorList>
    </citation>
    <scope>NUCLEOTIDE SEQUENCE [LARGE SCALE GENOMIC DNA]</scope>
</reference>
<name>A0A4C1XBP9_EUMVA</name>
<sequence>MRPSSRGSLLSMALLLIKSNVEVLHHRAACEAGFHFRYAIIENGFREMRVDFVYPVYLVKCCARGRPIIVEWERDARHSAGLSLVRRSVGQVEHPRTSVRCAGARKCVGSTTFFLSANIREKVLQIISFDGVDFA</sequence>